<dbReference type="WBParaSite" id="RSKR_0000563400.1">
    <property type="protein sequence ID" value="RSKR_0000563400.1"/>
    <property type="gene ID" value="RSKR_0000563400"/>
</dbReference>
<evidence type="ECO:0000313" key="1">
    <source>
        <dbReference type="Proteomes" id="UP000095286"/>
    </source>
</evidence>
<proteinExistence type="predicted"/>
<protein>
    <submittedName>
        <fullName evidence="2">Histone domain-containing protein</fullName>
    </submittedName>
</protein>
<dbReference type="Proteomes" id="UP000095286">
    <property type="component" value="Unplaced"/>
</dbReference>
<organism evidence="1 2">
    <name type="scientific">Rhabditophanes sp. KR3021</name>
    <dbReference type="NCBI Taxonomy" id="114890"/>
    <lineage>
        <taxon>Eukaryota</taxon>
        <taxon>Metazoa</taxon>
        <taxon>Ecdysozoa</taxon>
        <taxon>Nematoda</taxon>
        <taxon>Chromadorea</taxon>
        <taxon>Rhabditida</taxon>
        <taxon>Tylenchina</taxon>
        <taxon>Panagrolaimomorpha</taxon>
        <taxon>Strongyloidoidea</taxon>
        <taxon>Alloionematidae</taxon>
        <taxon>Rhabditophanes</taxon>
    </lineage>
</organism>
<reference evidence="2" key="1">
    <citation type="submission" date="2016-11" db="UniProtKB">
        <authorList>
            <consortium name="WormBaseParasite"/>
        </authorList>
    </citation>
    <scope>IDENTIFICATION</scope>
    <source>
        <strain evidence="2">KR3021</strain>
    </source>
</reference>
<sequence length="179" mass="20163">MARSKQTPAIRGRLSRTANSATPLQTAKKSVNAPETIHSAVSSHRRTTQSMSSHETFRQTRKPAASKQIPKAQSPRKRTRRNNHTTPALREISKLQQTAQLLISKAPIYRVVREIMQNVSSNRETKRITCDALTALHEASEAFLTGMFEQSNMLAMHGKRVTVMVRDISLWQKLHSLPV</sequence>
<evidence type="ECO:0000313" key="2">
    <source>
        <dbReference type="WBParaSite" id="RSKR_0000563400.1"/>
    </source>
</evidence>
<name>A0AC35TY28_9BILA</name>
<accession>A0AC35TY28</accession>